<feature type="compositionally biased region" description="Basic and acidic residues" evidence="1">
    <location>
        <begin position="1"/>
        <end position="13"/>
    </location>
</feature>
<accession>A0A6A6SIW8</accession>
<reference evidence="2" key="1">
    <citation type="journal article" date="2020" name="Stud. Mycol.">
        <title>101 Dothideomycetes genomes: a test case for predicting lifestyles and emergence of pathogens.</title>
        <authorList>
            <person name="Haridas S."/>
            <person name="Albert R."/>
            <person name="Binder M."/>
            <person name="Bloem J."/>
            <person name="Labutti K."/>
            <person name="Salamov A."/>
            <person name="Andreopoulos B."/>
            <person name="Baker S."/>
            <person name="Barry K."/>
            <person name="Bills G."/>
            <person name="Bluhm B."/>
            <person name="Cannon C."/>
            <person name="Castanera R."/>
            <person name="Culley D."/>
            <person name="Daum C."/>
            <person name="Ezra D."/>
            <person name="Gonzalez J."/>
            <person name="Henrissat B."/>
            <person name="Kuo A."/>
            <person name="Liang C."/>
            <person name="Lipzen A."/>
            <person name="Lutzoni F."/>
            <person name="Magnuson J."/>
            <person name="Mondo S."/>
            <person name="Nolan M."/>
            <person name="Ohm R."/>
            <person name="Pangilinan J."/>
            <person name="Park H.-J."/>
            <person name="Ramirez L."/>
            <person name="Alfaro M."/>
            <person name="Sun H."/>
            <person name="Tritt A."/>
            <person name="Yoshinaga Y."/>
            <person name="Zwiers L.-H."/>
            <person name="Turgeon B."/>
            <person name="Goodwin S."/>
            <person name="Spatafora J."/>
            <person name="Crous P."/>
            <person name="Grigoriev I."/>
        </authorList>
    </citation>
    <scope>NUCLEOTIDE SEQUENCE</scope>
    <source>
        <strain evidence="2">CBS 473.64</strain>
    </source>
</reference>
<protein>
    <submittedName>
        <fullName evidence="2">Uncharacterized protein</fullName>
    </submittedName>
</protein>
<feature type="region of interest" description="Disordered" evidence="1">
    <location>
        <begin position="1"/>
        <end position="43"/>
    </location>
</feature>
<dbReference type="EMBL" id="MU006776">
    <property type="protein sequence ID" value="KAF2646164.1"/>
    <property type="molecule type" value="Genomic_DNA"/>
</dbReference>
<name>A0A6A6SIW8_9PLEO</name>
<dbReference type="AlphaFoldDB" id="A0A6A6SIW8"/>
<evidence type="ECO:0000313" key="2">
    <source>
        <dbReference type="EMBL" id="KAF2646164.1"/>
    </source>
</evidence>
<evidence type="ECO:0000313" key="3">
    <source>
        <dbReference type="Proteomes" id="UP000799753"/>
    </source>
</evidence>
<gene>
    <name evidence="2" type="ORF">P280DRAFT_464409</name>
</gene>
<proteinExistence type="predicted"/>
<sequence>MSQQKHEPLRATIREPPLTISSTQPIKSKPPQNALPRPNTIASTTVTAPRQTLAQIRRLHGEQKKTQPLQMHKA</sequence>
<organism evidence="2 3">
    <name type="scientific">Massarina eburnea CBS 473.64</name>
    <dbReference type="NCBI Taxonomy" id="1395130"/>
    <lineage>
        <taxon>Eukaryota</taxon>
        <taxon>Fungi</taxon>
        <taxon>Dikarya</taxon>
        <taxon>Ascomycota</taxon>
        <taxon>Pezizomycotina</taxon>
        <taxon>Dothideomycetes</taxon>
        <taxon>Pleosporomycetidae</taxon>
        <taxon>Pleosporales</taxon>
        <taxon>Massarineae</taxon>
        <taxon>Massarinaceae</taxon>
        <taxon>Massarina</taxon>
    </lineage>
</organism>
<dbReference type="Proteomes" id="UP000799753">
    <property type="component" value="Unassembled WGS sequence"/>
</dbReference>
<keyword evidence="3" id="KW-1185">Reference proteome</keyword>
<evidence type="ECO:0000256" key="1">
    <source>
        <dbReference type="SAM" id="MobiDB-lite"/>
    </source>
</evidence>